<evidence type="ECO:0000259" key="2">
    <source>
        <dbReference type="Pfam" id="PF01757"/>
    </source>
</evidence>
<keyword evidence="1" id="KW-1133">Transmembrane helix</keyword>
<keyword evidence="1" id="KW-0812">Transmembrane</keyword>
<feature type="domain" description="Acyltransferase 3" evidence="2">
    <location>
        <begin position="25"/>
        <end position="350"/>
    </location>
</feature>
<dbReference type="InterPro" id="IPR050879">
    <property type="entry name" value="Acyltransferase_3"/>
</dbReference>
<feature type="transmembrane region" description="Helical" evidence="1">
    <location>
        <begin position="182"/>
        <end position="200"/>
    </location>
</feature>
<keyword evidence="1" id="KW-0472">Membrane</keyword>
<feature type="transmembrane region" description="Helical" evidence="1">
    <location>
        <begin position="263"/>
        <end position="282"/>
    </location>
</feature>
<accession>A0A975FZJ7</accession>
<dbReference type="GO" id="GO:0000271">
    <property type="term" value="P:polysaccharide biosynthetic process"/>
    <property type="evidence" value="ECO:0007669"/>
    <property type="project" value="TreeGrafter"/>
</dbReference>
<feature type="transmembrane region" description="Helical" evidence="1">
    <location>
        <begin position="239"/>
        <end position="257"/>
    </location>
</feature>
<dbReference type="AlphaFoldDB" id="A0A975FZJ7"/>
<keyword evidence="4" id="KW-1185">Reference proteome</keyword>
<dbReference type="RefSeq" id="WP_211938107.1">
    <property type="nucleotide sequence ID" value="NZ_CP073078.1"/>
</dbReference>
<dbReference type="EMBL" id="CP073078">
    <property type="protein sequence ID" value="QUD88056.1"/>
    <property type="molecule type" value="Genomic_DNA"/>
</dbReference>
<feature type="transmembrane region" description="Helical" evidence="1">
    <location>
        <begin position="206"/>
        <end position="227"/>
    </location>
</feature>
<name>A0A975FZJ7_9CAUL</name>
<feature type="transmembrane region" description="Helical" evidence="1">
    <location>
        <begin position="21"/>
        <end position="42"/>
    </location>
</feature>
<dbReference type="PANTHER" id="PTHR23028">
    <property type="entry name" value="ACETYLTRANSFERASE"/>
    <property type="match status" value="1"/>
</dbReference>
<dbReference type="KEGG" id="caul:KCG34_23995"/>
<keyword evidence="3" id="KW-0808">Transferase</keyword>
<feature type="transmembrane region" description="Helical" evidence="1">
    <location>
        <begin position="294"/>
        <end position="312"/>
    </location>
</feature>
<feature type="transmembrane region" description="Helical" evidence="1">
    <location>
        <begin position="332"/>
        <end position="353"/>
    </location>
</feature>
<protein>
    <submittedName>
        <fullName evidence="3">Acyltransferase</fullName>
    </submittedName>
</protein>
<feature type="transmembrane region" description="Helical" evidence="1">
    <location>
        <begin position="102"/>
        <end position="120"/>
    </location>
</feature>
<dbReference type="GO" id="GO:0016747">
    <property type="term" value="F:acyltransferase activity, transferring groups other than amino-acyl groups"/>
    <property type="evidence" value="ECO:0007669"/>
    <property type="project" value="InterPro"/>
</dbReference>
<evidence type="ECO:0000313" key="4">
    <source>
        <dbReference type="Proteomes" id="UP000676409"/>
    </source>
</evidence>
<organism evidence="3 4">
    <name type="scientific">Phenylobacterium montanum</name>
    <dbReference type="NCBI Taxonomy" id="2823693"/>
    <lineage>
        <taxon>Bacteria</taxon>
        <taxon>Pseudomonadati</taxon>
        <taxon>Pseudomonadota</taxon>
        <taxon>Alphaproteobacteria</taxon>
        <taxon>Caulobacterales</taxon>
        <taxon>Caulobacteraceae</taxon>
        <taxon>Phenylobacterium</taxon>
    </lineage>
</organism>
<dbReference type="InterPro" id="IPR002656">
    <property type="entry name" value="Acyl_transf_3_dom"/>
</dbReference>
<dbReference type="GO" id="GO:0016020">
    <property type="term" value="C:membrane"/>
    <property type="evidence" value="ECO:0007669"/>
    <property type="project" value="TreeGrafter"/>
</dbReference>
<sequence>MKFQVPEQRTARPINASGGEFLENVQILRFIAAAMVLFRHLVRELSGPNFSIPMDNLLRFEWTVGVDIFFVTSGFLMYFLTNRHFAEKDYPFEFLRRRFVRIVPLYWLFTTLMLAITILIPGEVRQFDWSVGHIVSSYLFIPWQRAQGQVFPILGLGWTLNYEMLFYFAFTIALFFPRRTAIVGLVSAFLIAVAVGEFIPDSQVMVKFWTAPIILEFIGGVLLSMAFVGGLRLHLSTRIFLAALGVIASLVCVHFNLTDQRWRIVWGGIPAILLASSAILGPPPRQSGGQSGPLVRMMVFLGGASYALYLSHMFAIRPLTAVWKKLHLAGGLAYLGVGFIAALVLASAVYVYVEKPTLAALKRIIRPKVGVVA</sequence>
<evidence type="ECO:0000256" key="1">
    <source>
        <dbReference type="SAM" id="Phobius"/>
    </source>
</evidence>
<dbReference type="PANTHER" id="PTHR23028:SF131">
    <property type="entry name" value="BLR2367 PROTEIN"/>
    <property type="match status" value="1"/>
</dbReference>
<evidence type="ECO:0000313" key="3">
    <source>
        <dbReference type="EMBL" id="QUD88056.1"/>
    </source>
</evidence>
<keyword evidence="3" id="KW-0012">Acyltransferase</keyword>
<dbReference type="Proteomes" id="UP000676409">
    <property type="component" value="Chromosome"/>
</dbReference>
<reference evidence="3" key="1">
    <citation type="submission" date="2021-04" db="EMBL/GenBank/DDBJ databases">
        <title>The complete genome sequence of Caulobacter sp. S6.</title>
        <authorList>
            <person name="Tang Y."/>
            <person name="Ouyang W."/>
            <person name="Liu Q."/>
            <person name="Huang B."/>
            <person name="Guo Z."/>
            <person name="Lei P."/>
        </authorList>
    </citation>
    <scope>NUCLEOTIDE SEQUENCE</scope>
    <source>
        <strain evidence="3">S6</strain>
    </source>
</reference>
<proteinExistence type="predicted"/>
<dbReference type="Pfam" id="PF01757">
    <property type="entry name" value="Acyl_transf_3"/>
    <property type="match status" value="1"/>
</dbReference>
<feature type="transmembrane region" description="Helical" evidence="1">
    <location>
        <begin position="150"/>
        <end position="175"/>
    </location>
</feature>
<feature type="transmembrane region" description="Helical" evidence="1">
    <location>
        <begin position="62"/>
        <end position="81"/>
    </location>
</feature>
<gene>
    <name evidence="3" type="ORF">KCG34_23995</name>
</gene>